<proteinExistence type="predicted"/>
<dbReference type="CDD" id="cd00063">
    <property type="entry name" value="FN3"/>
    <property type="match status" value="2"/>
</dbReference>
<evidence type="ECO:0000259" key="2">
    <source>
        <dbReference type="PROSITE" id="PS50835"/>
    </source>
</evidence>
<gene>
    <name evidence="4" type="ORF">EGR_03390</name>
</gene>
<dbReference type="SMART" id="SM00060">
    <property type="entry name" value="FN3"/>
    <property type="match status" value="2"/>
</dbReference>
<dbReference type="InterPro" id="IPR036116">
    <property type="entry name" value="FN3_sf"/>
</dbReference>
<dbReference type="STRING" id="6210.W6V630"/>
<dbReference type="InterPro" id="IPR036179">
    <property type="entry name" value="Ig-like_dom_sf"/>
</dbReference>
<dbReference type="InterPro" id="IPR007110">
    <property type="entry name" value="Ig-like_dom"/>
</dbReference>
<comment type="caution">
    <text evidence="4">The sequence shown here is derived from an EMBL/GenBank/DDBJ whole genome shotgun (WGS) entry which is preliminary data.</text>
</comment>
<feature type="domain" description="Fibronectin type-III" evidence="3">
    <location>
        <begin position="144"/>
        <end position="243"/>
    </location>
</feature>
<dbReference type="OMA" id="SANTNMV"/>
<dbReference type="InterPro" id="IPR003961">
    <property type="entry name" value="FN3_dom"/>
</dbReference>
<organism evidence="4 5">
    <name type="scientific">Echinococcus granulosus</name>
    <name type="common">Hydatid tapeworm</name>
    <dbReference type="NCBI Taxonomy" id="6210"/>
    <lineage>
        <taxon>Eukaryota</taxon>
        <taxon>Metazoa</taxon>
        <taxon>Spiralia</taxon>
        <taxon>Lophotrochozoa</taxon>
        <taxon>Platyhelminthes</taxon>
        <taxon>Cestoda</taxon>
        <taxon>Eucestoda</taxon>
        <taxon>Cyclophyllidea</taxon>
        <taxon>Taeniidae</taxon>
        <taxon>Echinococcus</taxon>
        <taxon>Echinococcus granulosus group</taxon>
    </lineage>
</organism>
<dbReference type="CDD" id="cd00096">
    <property type="entry name" value="Ig"/>
    <property type="match status" value="1"/>
</dbReference>
<dbReference type="Pfam" id="PF07679">
    <property type="entry name" value="I-set"/>
    <property type="match status" value="1"/>
</dbReference>
<evidence type="ECO:0000259" key="3">
    <source>
        <dbReference type="PROSITE" id="PS50853"/>
    </source>
</evidence>
<dbReference type="SUPFAM" id="SSF49265">
    <property type="entry name" value="Fibronectin type III"/>
    <property type="match status" value="1"/>
</dbReference>
<feature type="domain" description="Fibronectin type-III" evidence="3">
    <location>
        <begin position="37"/>
        <end position="132"/>
    </location>
</feature>
<evidence type="ECO:0000313" key="5">
    <source>
        <dbReference type="Proteomes" id="UP000019149"/>
    </source>
</evidence>
<reference evidence="4 5" key="1">
    <citation type="journal article" date="2013" name="Nat. Genet.">
        <title>The genome of the hydatid tapeworm Echinococcus granulosus.</title>
        <authorList>
            <person name="Zheng H."/>
            <person name="Zhang W."/>
            <person name="Zhang L."/>
            <person name="Zhang Z."/>
            <person name="Li J."/>
            <person name="Lu G."/>
            <person name="Zhu Y."/>
            <person name="Wang Y."/>
            <person name="Huang Y."/>
            <person name="Liu J."/>
            <person name="Kang H."/>
            <person name="Chen J."/>
            <person name="Wang L."/>
            <person name="Chen A."/>
            <person name="Yu S."/>
            <person name="Gao Z."/>
            <person name="Jin L."/>
            <person name="Gu W."/>
            <person name="Wang Z."/>
            <person name="Zhao L."/>
            <person name="Shi B."/>
            <person name="Wen H."/>
            <person name="Lin R."/>
            <person name="Jones M.K."/>
            <person name="Brejova B."/>
            <person name="Vinar T."/>
            <person name="Zhao G."/>
            <person name="McManus D.P."/>
            <person name="Chen Z."/>
            <person name="Zhou Y."/>
            <person name="Wang S."/>
        </authorList>
    </citation>
    <scope>NUCLEOTIDE SEQUENCE [LARGE SCALE GENOMIC DNA]</scope>
</reference>
<dbReference type="InterPro" id="IPR013098">
    <property type="entry name" value="Ig_I-set"/>
</dbReference>
<keyword evidence="5" id="KW-1185">Reference proteome</keyword>
<feature type="domain" description="Ig-like" evidence="2">
    <location>
        <begin position="251"/>
        <end position="336"/>
    </location>
</feature>
<accession>W6V630</accession>
<dbReference type="PANTHER" id="PTHR14340">
    <property type="entry name" value="MICROFIBRIL-ASSOCIATED GLYCOPROTEIN 3"/>
    <property type="match status" value="1"/>
</dbReference>
<dbReference type="EMBL" id="APAU02000017">
    <property type="protein sequence ID" value="EUB61844.1"/>
    <property type="molecule type" value="Genomic_DNA"/>
</dbReference>
<dbReference type="RefSeq" id="XP_024353040.1">
    <property type="nucleotide sequence ID" value="XM_024492639.1"/>
</dbReference>
<dbReference type="Pfam" id="PF00041">
    <property type="entry name" value="fn3"/>
    <property type="match status" value="2"/>
</dbReference>
<dbReference type="KEGG" id="egl:EGR_03390"/>
<evidence type="ECO:0000256" key="1">
    <source>
        <dbReference type="ARBA" id="ARBA00023319"/>
    </source>
</evidence>
<dbReference type="AlphaFoldDB" id="W6V630"/>
<dbReference type="PANTHER" id="PTHR14340:SF9">
    <property type="entry name" value="FIBRONECTIN TYPE-III DOMAIN-CONTAINING PROTEIN"/>
    <property type="match status" value="1"/>
</dbReference>
<protein>
    <submittedName>
        <fullName evidence="4">Titin</fullName>
    </submittedName>
</protein>
<dbReference type="Gene3D" id="2.60.40.10">
    <property type="entry name" value="Immunoglobulins"/>
    <property type="match status" value="4"/>
</dbReference>
<dbReference type="CTD" id="36339105"/>
<name>W6V630_ECHGR</name>
<evidence type="ECO:0000313" key="4">
    <source>
        <dbReference type="EMBL" id="EUB61844.1"/>
    </source>
</evidence>
<dbReference type="PROSITE" id="PS50835">
    <property type="entry name" value="IG_LIKE"/>
    <property type="match status" value="1"/>
</dbReference>
<dbReference type="Proteomes" id="UP000019149">
    <property type="component" value="Unassembled WGS sequence"/>
</dbReference>
<dbReference type="GeneID" id="36339105"/>
<dbReference type="SUPFAM" id="SSF48726">
    <property type="entry name" value="Immunoglobulin"/>
    <property type="match status" value="2"/>
</dbReference>
<keyword evidence="1" id="KW-0393">Immunoglobulin domain</keyword>
<dbReference type="OrthoDB" id="6266258at2759"/>
<dbReference type="PROSITE" id="PS50853">
    <property type="entry name" value="FN3"/>
    <property type="match status" value="2"/>
</dbReference>
<dbReference type="InterPro" id="IPR013783">
    <property type="entry name" value="Ig-like_fold"/>
</dbReference>
<sequence length="345" mass="38181">MSKVKREDAGDYTVVIANELGETSVTVHLIVLDKPSPPRNPHVTENTGDRVVFHWDEPEFAGLEPGGAPLEYVVEMREATQRVNKPVTKTVELSTPVESLSVDKSYIFAVAAKNTVGQSDFVETKPVSTKLQYGPPLSPVNVKATVNPEKAPVSDQSVELTWEMPAEAGPVPADVTTEFVVEMKPKDATRWQEVAKDLTELRVTLPTDNMKEFTDYEFRVTAKNKAGTSKPSQPSNAIQLGIPLEFIRELPKIVVTEAPSREKPVVLECELSRKPKESVKWLHNGKPLPSRLPKGVTVEEEKQSTIHCITFTELTEDDLGEYTVQVEKIASTGGVEMRGECIVRH</sequence>